<organism evidence="1 2">
    <name type="scientific">Neisseria bacilliformis ATCC BAA-1200</name>
    <dbReference type="NCBI Taxonomy" id="888742"/>
    <lineage>
        <taxon>Bacteria</taxon>
        <taxon>Pseudomonadati</taxon>
        <taxon>Pseudomonadota</taxon>
        <taxon>Betaproteobacteria</taxon>
        <taxon>Neisseriales</taxon>
        <taxon>Neisseriaceae</taxon>
        <taxon>Neisseria</taxon>
    </lineage>
</organism>
<dbReference type="Proteomes" id="UP000004105">
    <property type="component" value="Unassembled WGS sequence"/>
</dbReference>
<evidence type="ECO:0000313" key="2">
    <source>
        <dbReference type="Proteomes" id="UP000004105"/>
    </source>
</evidence>
<reference evidence="1 2" key="1">
    <citation type="submission" date="2011-02" db="EMBL/GenBank/DDBJ databases">
        <authorList>
            <person name="Muzny D."/>
            <person name="Qin X."/>
            <person name="Deng J."/>
            <person name="Jiang H."/>
            <person name="Liu Y."/>
            <person name="Qu J."/>
            <person name="Song X.-Z."/>
            <person name="Zhang L."/>
            <person name="Thornton R."/>
            <person name="Coyle M."/>
            <person name="Francisco L."/>
            <person name="Jackson L."/>
            <person name="Javaid M."/>
            <person name="Korchina V."/>
            <person name="Kovar C."/>
            <person name="Mata R."/>
            <person name="Mathew T."/>
            <person name="Ngo R."/>
            <person name="Nguyen L."/>
            <person name="Nguyen N."/>
            <person name="Okwuonu G."/>
            <person name="Ongeri F."/>
            <person name="Pham C."/>
            <person name="Simmons D."/>
            <person name="Wilczek-Boney K."/>
            <person name="Hale W."/>
            <person name="Jakkamsetti A."/>
            <person name="Pham P."/>
            <person name="Ruth R."/>
            <person name="San Lucas F."/>
            <person name="Warren J."/>
            <person name="Zhang J."/>
            <person name="Zhao Z."/>
            <person name="Zhou C."/>
            <person name="Zhu D."/>
            <person name="Lee S."/>
            <person name="Bess C."/>
            <person name="Blankenburg K."/>
            <person name="Forbes L."/>
            <person name="Fu Q."/>
            <person name="Gubbala S."/>
            <person name="Hirani K."/>
            <person name="Jayaseelan J.C."/>
            <person name="Lara F."/>
            <person name="Munidasa M."/>
            <person name="Palculict T."/>
            <person name="Patil S."/>
            <person name="Pu L.-L."/>
            <person name="Saada N."/>
            <person name="Tang L."/>
            <person name="Weissenberger G."/>
            <person name="Zhu Y."/>
            <person name="Hemphill L."/>
            <person name="Shang Y."/>
            <person name="Youmans B."/>
            <person name="Ayvaz T."/>
            <person name="Ross M."/>
            <person name="Santibanez J."/>
            <person name="Aqrawi P."/>
            <person name="Gross S."/>
            <person name="Joshi V."/>
            <person name="Fowler G."/>
            <person name="Nazareth L."/>
            <person name="Reid J."/>
            <person name="Worley K."/>
            <person name="Petrosino J."/>
            <person name="Highlander S."/>
            <person name="Gibbs R."/>
        </authorList>
    </citation>
    <scope>NUCLEOTIDE SEQUENCE [LARGE SCALE GENOMIC DNA]</scope>
    <source>
        <strain evidence="1 2">ATCC BAA-1200</strain>
    </source>
</reference>
<protein>
    <submittedName>
        <fullName evidence="1">Uncharacterized protein</fullName>
    </submittedName>
</protein>
<gene>
    <name evidence="1" type="ORF">HMPREF9123_1378</name>
</gene>
<dbReference type="EMBL" id="AFAY01000029">
    <property type="protein sequence ID" value="EGF10907.1"/>
    <property type="molecule type" value="Genomic_DNA"/>
</dbReference>
<keyword evidence="2" id="KW-1185">Reference proteome</keyword>
<name>F2BCF0_9NEIS</name>
<accession>F2BCF0</accession>
<dbReference type="HOGENOM" id="CLU_3045664_0_0_4"/>
<sequence>MGEARPWGKGGVQHGVLSFFGNIIPASTPPEHKRGNDGICFGAAVGGLQGFQAV</sequence>
<comment type="caution">
    <text evidence="1">The sequence shown here is derived from an EMBL/GenBank/DDBJ whole genome shotgun (WGS) entry which is preliminary data.</text>
</comment>
<evidence type="ECO:0000313" key="1">
    <source>
        <dbReference type="EMBL" id="EGF10907.1"/>
    </source>
</evidence>
<proteinExistence type="predicted"/>
<dbReference type="AlphaFoldDB" id="F2BCF0"/>